<dbReference type="GO" id="GO:0032259">
    <property type="term" value="P:methylation"/>
    <property type="evidence" value="ECO:0007669"/>
    <property type="project" value="UniProtKB-KW"/>
</dbReference>
<dbReference type="RefSeq" id="WP_114207226.1">
    <property type="nucleotide sequence ID" value="NZ_CP030840.1"/>
</dbReference>
<dbReference type="PANTHER" id="PTHR43619:SF2">
    <property type="entry name" value="S-ADENOSYL-L-METHIONINE-DEPENDENT METHYLTRANSFERASES SUPERFAMILY PROTEIN"/>
    <property type="match status" value="1"/>
</dbReference>
<dbReference type="EC" id="2.1.1.-" evidence="4"/>
<evidence type="ECO:0000256" key="4">
    <source>
        <dbReference type="RuleBase" id="RU362030"/>
    </source>
</evidence>
<evidence type="ECO:0000256" key="2">
    <source>
        <dbReference type="ARBA" id="ARBA00022603"/>
    </source>
</evidence>
<keyword evidence="3 5" id="KW-0808">Transferase</keyword>
<dbReference type="GO" id="GO:0008168">
    <property type="term" value="F:methyltransferase activity"/>
    <property type="evidence" value="ECO:0007669"/>
    <property type="project" value="UniProtKB-UniRule"/>
</dbReference>
<keyword evidence="2 4" id="KW-0489">Methyltransferase</keyword>
<dbReference type="Gene3D" id="3.40.50.150">
    <property type="entry name" value="Vaccinia Virus protein VP39"/>
    <property type="match status" value="1"/>
</dbReference>
<name>A0A2Z5FYG8_9BACT</name>
<proteinExistence type="inferred from homology"/>
<reference evidence="5 6" key="1">
    <citation type="journal article" date="2018" name="Front. Microbiol.">
        <title>Hydrolytic Capabilities as a Key to Environmental Success: Chitinolytic and Cellulolytic Acidobacteria From Acidic Sub-arctic Soils and Boreal Peatlands.</title>
        <authorList>
            <person name="Belova S.E."/>
            <person name="Ravin N.V."/>
            <person name="Pankratov T.A."/>
            <person name="Rakitin A.L."/>
            <person name="Ivanova A.A."/>
            <person name="Beletsky A.V."/>
            <person name="Mardanov A.V."/>
            <person name="Sinninghe Damste J.S."/>
            <person name="Dedysh S.N."/>
        </authorList>
    </citation>
    <scope>NUCLEOTIDE SEQUENCE [LARGE SCALE GENOMIC DNA]</scope>
    <source>
        <strain evidence="5 6">SBC82</strain>
    </source>
</reference>
<dbReference type="AlphaFoldDB" id="A0A2Z5FYG8"/>
<dbReference type="SUPFAM" id="SSF53335">
    <property type="entry name" value="S-adenosyl-L-methionine-dependent methyltransferases"/>
    <property type="match status" value="1"/>
</dbReference>
<evidence type="ECO:0000256" key="1">
    <source>
        <dbReference type="ARBA" id="ARBA00008138"/>
    </source>
</evidence>
<dbReference type="KEGG" id="abas:ACPOL_2542"/>
<dbReference type="NCBIfam" id="TIGR00027">
    <property type="entry name" value="mthyl_TIGR00027"/>
    <property type="match status" value="1"/>
</dbReference>
<keyword evidence="4" id="KW-0949">S-adenosyl-L-methionine</keyword>
<organism evidence="5 6">
    <name type="scientific">Acidisarcina polymorpha</name>
    <dbReference type="NCBI Taxonomy" id="2211140"/>
    <lineage>
        <taxon>Bacteria</taxon>
        <taxon>Pseudomonadati</taxon>
        <taxon>Acidobacteriota</taxon>
        <taxon>Terriglobia</taxon>
        <taxon>Terriglobales</taxon>
        <taxon>Acidobacteriaceae</taxon>
        <taxon>Acidisarcina</taxon>
    </lineage>
</organism>
<dbReference type="Pfam" id="PF04072">
    <property type="entry name" value="LCM"/>
    <property type="match status" value="1"/>
</dbReference>
<sequence length="280" mass="31375">MQQEVPSRTALRVALRRAAHQIYDSPVVFNDPLAVPILGKTYVEELRKTPVRTDRPFSFSLRAFLVARSCYAEENLRRAFERGVRQYVLLGAGLDTFAYRNPYPDLKIFEVDHPATQQWKRTLLQSNDIVIPQQLTYTPVDFECQSLPEELGATGFEFELPAFFACLGVVPYLTLPAFQATLNFVASQPAGSGIVLDYGQPRSALPLLEQLAHDSLASRVQLAGEPFRLFFTPAEIKAELGRFRDLEDIGSADMNARYFAGRSDQLRVLGSAGRLVSAWV</sequence>
<dbReference type="InterPro" id="IPR011610">
    <property type="entry name" value="SAM_mthyl_Trfase_ML2640-like"/>
</dbReference>
<protein>
    <recommendedName>
        <fullName evidence="4">S-adenosyl-L-methionine-dependent methyltransferase</fullName>
        <ecNumber evidence="4">2.1.1.-</ecNumber>
    </recommendedName>
</protein>
<evidence type="ECO:0000313" key="6">
    <source>
        <dbReference type="Proteomes" id="UP000253606"/>
    </source>
</evidence>
<dbReference type="OrthoDB" id="9806164at2"/>
<dbReference type="PANTHER" id="PTHR43619">
    <property type="entry name" value="S-ADENOSYL-L-METHIONINE-DEPENDENT METHYLTRANSFERASE YKTD-RELATED"/>
    <property type="match status" value="1"/>
</dbReference>
<gene>
    <name evidence="5" type="ORF">ACPOL_2542</name>
</gene>
<accession>A0A2Z5FYG8</accession>
<comment type="similarity">
    <text evidence="1 4">Belongs to the UPF0677 family.</text>
</comment>
<dbReference type="InterPro" id="IPR007213">
    <property type="entry name" value="Ppm1/Ppm2/Tcmp"/>
</dbReference>
<dbReference type="InterPro" id="IPR029063">
    <property type="entry name" value="SAM-dependent_MTases_sf"/>
</dbReference>
<evidence type="ECO:0000313" key="5">
    <source>
        <dbReference type="EMBL" id="AXC11862.1"/>
    </source>
</evidence>
<dbReference type="Proteomes" id="UP000253606">
    <property type="component" value="Chromosome"/>
</dbReference>
<evidence type="ECO:0000256" key="3">
    <source>
        <dbReference type="ARBA" id="ARBA00022679"/>
    </source>
</evidence>
<dbReference type="EMBL" id="CP030840">
    <property type="protein sequence ID" value="AXC11862.1"/>
    <property type="molecule type" value="Genomic_DNA"/>
</dbReference>
<keyword evidence="6" id="KW-1185">Reference proteome</keyword>
<comment type="function">
    <text evidence="4">Exhibits S-adenosyl-L-methionine-dependent methyltransferase activity.</text>
</comment>